<evidence type="ECO:0000256" key="1">
    <source>
        <dbReference type="ARBA" id="ARBA00004123"/>
    </source>
</evidence>
<evidence type="ECO:0000256" key="2">
    <source>
        <dbReference type="ARBA" id="ARBA00023242"/>
    </source>
</evidence>
<comment type="subcellular location">
    <subcellularLocation>
        <location evidence="1">Nucleus</location>
    </subcellularLocation>
</comment>
<evidence type="ECO:0000313" key="6">
    <source>
        <dbReference type="Proteomes" id="UP001194696"/>
    </source>
</evidence>
<dbReference type="InterPro" id="IPR004827">
    <property type="entry name" value="bZIP"/>
</dbReference>
<dbReference type="SUPFAM" id="SSF57959">
    <property type="entry name" value="Leucine zipper domain"/>
    <property type="match status" value="1"/>
</dbReference>
<feature type="compositionally biased region" description="Low complexity" evidence="3">
    <location>
        <begin position="131"/>
        <end position="145"/>
    </location>
</feature>
<name>A0ABQ7K9I6_9FUNG</name>
<organism evidence="5 6">
    <name type="scientific">Linnemannia gamsii</name>
    <dbReference type="NCBI Taxonomy" id="64522"/>
    <lineage>
        <taxon>Eukaryota</taxon>
        <taxon>Fungi</taxon>
        <taxon>Fungi incertae sedis</taxon>
        <taxon>Mucoromycota</taxon>
        <taxon>Mortierellomycotina</taxon>
        <taxon>Mortierellomycetes</taxon>
        <taxon>Mortierellales</taxon>
        <taxon>Mortierellaceae</taxon>
        <taxon>Linnemannia</taxon>
    </lineage>
</organism>
<protein>
    <recommendedName>
        <fullName evidence="4">BZIP domain-containing protein</fullName>
    </recommendedName>
</protein>
<dbReference type="Pfam" id="PF00170">
    <property type="entry name" value="bZIP_1"/>
    <property type="match status" value="1"/>
</dbReference>
<evidence type="ECO:0000313" key="5">
    <source>
        <dbReference type="EMBL" id="KAG0294547.1"/>
    </source>
</evidence>
<sequence length="376" mass="41350">MSFNTDDRDNQHETLYMLVDQSQMMFKDTDLLMDEHPSEYSTIKMEPYDPNHVLYDSPQRLAFTRQLQQHHDNTINNRVIPHGDHGFDMGMMDLLQSDPSQSSSDSGLSSAAQLKASADYPRSYLNIYLTPSEPASSSDNSSVPRSAEEQFQRGLTTHEAGSQDSDDGSQQQQQQQIATMAFESSNTFRQYGSNGGADEESPLRDPNIYQHSNNNPFFTNASSPTLSTTAVALTTSSSPLSLSSPMAEMVESPEEIAFRRAEQNRAAQRAVRQRKQKYIKWLESKAEELDEVYRILALVRTENQQLCNLVMELDGKLSHSGPGRALNDFKRLSSPAVLALGSASTTSGGDATTAAAAAAAAASSSSGHVSWTGFQR</sequence>
<dbReference type="InterPro" id="IPR046347">
    <property type="entry name" value="bZIP_sf"/>
</dbReference>
<dbReference type="Proteomes" id="UP001194696">
    <property type="component" value="Unassembled WGS sequence"/>
</dbReference>
<comment type="caution">
    <text evidence="5">The sequence shown here is derived from an EMBL/GenBank/DDBJ whole genome shotgun (WGS) entry which is preliminary data.</text>
</comment>
<feature type="compositionally biased region" description="Polar residues" evidence="3">
    <location>
        <begin position="209"/>
        <end position="220"/>
    </location>
</feature>
<gene>
    <name evidence="5" type="ORF">BGZ96_000980</name>
</gene>
<dbReference type="PANTHER" id="PTHR40621:SF6">
    <property type="entry name" value="AP-1-LIKE TRANSCRIPTION FACTOR YAP1-RELATED"/>
    <property type="match status" value="1"/>
</dbReference>
<evidence type="ECO:0000256" key="3">
    <source>
        <dbReference type="SAM" id="MobiDB-lite"/>
    </source>
</evidence>
<evidence type="ECO:0000259" key="4">
    <source>
        <dbReference type="PROSITE" id="PS00036"/>
    </source>
</evidence>
<feature type="compositionally biased region" description="Low complexity" evidence="3">
    <location>
        <begin position="93"/>
        <end position="110"/>
    </location>
</feature>
<dbReference type="SMART" id="SM00338">
    <property type="entry name" value="BRLZ"/>
    <property type="match status" value="1"/>
</dbReference>
<feature type="domain" description="BZIP" evidence="4">
    <location>
        <begin position="259"/>
        <end position="274"/>
    </location>
</feature>
<dbReference type="EMBL" id="JAAAIM010000115">
    <property type="protein sequence ID" value="KAG0294547.1"/>
    <property type="molecule type" value="Genomic_DNA"/>
</dbReference>
<dbReference type="InterPro" id="IPR050936">
    <property type="entry name" value="AP-1-like"/>
</dbReference>
<proteinExistence type="predicted"/>
<dbReference type="Gene3D" id="1.20.5.170">
    <property type="match status" value="1"/>
</dbReference>
<keyword evidence="2" id="KW-0539">Nucleus</keyword>
<dbReference type="CDD" id="cd14688">
    <property type="entry name" value="bZIP_YAP"/>
    <property type="match status" value="1"/>
</dbReference>
<reference evidence="5 6" key="1">
    <citation type="journal article" date="2020" name="Fungal Divers.">
        <title>Resolving the Mortierellaceae phylogeny through synthesis of multi-gene phylogenetics and phylogenomics.</title>
        <authorList>
            <person name="Vandepol N."/>
            <person name="Liber J."/>
            <person name="Desiro A."/>
            <person name="Na H."/>
            <person name="Kennedy M."/>
            <person name="Barry K."/>
            <person name="Grigoriev I.V."/>
            <person name="Miller A.N."/>
            <person name="O'Donnell K."/>
            <person name="Stajich J.E."/>
            <person name="Bonito G."/>
        </authorList>
    </citation>
    <scope>NUCLEOTIDE SEQUENCE [LARGE SCALE GENOMIC DNA]</scope>
    <source>
        <strain evidence="5 6">AD045</strain>
    </source>
</reference>
<keyword evidence="6" id="KW-1185">Reference proteome</keyword>
<feature type="compositionally biased region" description="Polar residues" evidence="3">
    <location>
        <begin position="182"/>
        <end position="192"/>
    </location>
</feature>
<dbReference type="PANTHER" id="PTHR40621">
    <property type="entry name" value="TRANSCRIPTION FACTOR KAPC-RELATED"/>
    <property type="match status" value="1"/>
</dbReference>
<feature type="region of interest" description="Disordered" evidence="3">
    <location>
        <begin position="131"/>
        <end position="221"/>
    </location>
</feature>
<accession>A0ABQ7K9I6</accession>
<feature type="region of interest" description="Disordered" evidence="3">
    <location>
        <begin position="83"/>
        <end position="110"/>
    </location>
</feature>
<dbReference type="PROSITE" id="PS00036">
    <property type="entry name" value="BZIP_BASIC"/>
    <property type="match status" value="1"/>
</dbReference>